<dbReference type="InterPro" id="IPR029063">
    <property type="entry name" value="SAM-dependent_MTases_sf"/>
</dbReference>
<reference evidence="1 2" key="1">
    <citation type="submission" date="2023-07" db="EMBL/GenBank/DDBJ databases">
        <title>Sorghum-associated microbial communities from plants grown in Nebraska, USA.</title>
        <authorList>
            <person name="Schachtman D."/>
        </authorList>
    </citation>
    <scope>NUCLEOTIDE SEQUENCE [LARGE SCALE GENOMIC DNA]</scope>
    <source>
        <strain evidence="1 2">CC482</strain>
    </source>
</reference>
<sequence>MDNQLLDYYLALKSPEAGEWNSSPENLHAEWRTRDYIRKYVPLEVGFEACNIGIGTGDWDDFLGYWLKGRGRLTSIDINRDICELFAYRQRSEGHPNPSNVMNKSLFDPDLPQQAFDLVTMIGSTIDEAGQMKDGLDACFGLLKPEGRLMFMASLKSVSLDSLEQALSDFAYRIEQWERYEEMPQYPFFICMIRRDELTE</sequence>
<dbReference type="EMBL" id="JAUSSU010000004">
    <property type="protein sequence ID" value="MDQ0112577.1"/>
    <property type="molecule type" value="Genomic_DNA"/>
</dbReference>
<protein>
    <submittedName>
        <fullName evidence="1">Ubiquinone/menaquinone biosynthesis C-methylase UbiE</fullName>
    </submittedName>
</protein>
<dbReference type="CDD" id="cd02440">
    <property type="entry name" value="AdoMet_MTases"/>
    <property type="match status" value="1"/>
</dbReference>
<proteinExistence type="predicted"/>
<dbReference type="Gene3D" id="3.40.50.150">
    <property type="entry name" value="Vaccinia Virus protein VP39"/>
    <property type="match status" value="1"/>
</dbReference>
<evidence type="ECO:0000313" key="1">
    <source>
        <dbReference type="EMBL" id="MDQ0112577.1"/>
    </source>
</evidence>
<evidence type="ECO:0000313" key="2">
    <source>
        <dbReference type="Proteomes" id="UP001229346"/>
    </source>
</evidence>
<dbReference type="Proteomes" id="UP001229346">
    <property type="component" value="Unassembled WGS sequence"/>
</dbReference>
<organism evidence="1 2">
    <name type="scientific">Paenibacillus harenae</name>
    <dbReference type="NCBI Taxonomy" id="306543"/>
    <lineage>
        <taxon>Bacteria</taxon>
        <taxon>Bacillati</taxon>
        <taxon>Bacillota</taxon>
        <taxon>Bacilli</taxon>
        <taxon>Bacillales</taxon>
        <taxon>Paenibacillaceae</taxon>
        <taxon>Paenibacillus</taxon>
    </lineage>
</organism>
<name>A0ABT9TYX2_PAEHA</name>
<gene>
    <name evidence="1" type="ORF">J2T15_002012</name>
</gene>
<dbReference type="RefSeq" id="WP_307203487.1">
    <property type="nucleotide sequence ID" value="NZ_JAUSST010000002.1"/>
</dbReference>
<dbReference type="SUPFAM" id="SSF53335">
    <property type="entry name" value="S-adenosyl-L-methionine-dependent methyltransferases"/>
    <property type="match status" value="1"/>
</dbReference>
<comment type="caution">
    <text evidence="1">The sequence shown here is derived from an EMBL/GenBank/DDBJ whole genome shotgun (WGS) entry which is preliminary data.</text>
</comment>
<accession>A0ABT9TYX2</accession>
<keyword evidence="2" id="KW-1185">Reference proteome</keyword>
<keyword evidence="1" id="KW-0830">Ubiquinone</keyword>
<dbReference type="Pfam" id="PF01209">
    <property type="entry name" value="Ubie_methyltran"/>
    <property type="match status" value="1"/>
</dbReference>